<proteinExistence type="predicted"/>
<protein>
    <submittedName>
        <fullName evidence="3">Putative tartrate dehydrogenase/decarboxylase ttuC</fullName>
    </submittedName>
</protein>
<feature type="region of interest" description="Disordered" evidence="1">
    <location>
        <begin position="213"/>
        <end position="286"/>
    </location>
</feature>
<dbReference type="AlphaFoldDB" id="A0A0B0NGS1"/>
<dbReference type="Proteomes" id="UP000032142">
    <property type="component" value="Unassembled WGS sequence"/>
</dbReference>
<feature type="domain" description="ARC105/Med15 mediator subunit C-terminal" evidence="2">
    <location>
        <begin position="533"/>
        <end position="605"/>
    </location>
</feature>
<evidence type="ECO:0000259" key="2">
    <source>
        <dbReference type="Pfam" id="PF21539"/>
    </source>
</evidence>
<evidence type="ECO:0000256" key="1">
    <source>
        <dbReference type="SAM" id="MobiDB-lite"/>
    </source>
</evidence>
<gene>
    <name evidence="3" type="ORF">F383_08130</name>
</gene>
<dbReference type="GO" id="GO:0031490">
    <property type="term" value="F:chromatin DNA binding"/>
    <property type="evidence" value="ECO:0007669"/>
    <property type="project" value="InterPro"/>
</dbReference>
<feature type="compositionally biased region" description="Pro residues" evidence="1">
    <location>
        <begin position="265"/>
        <end position="274"/>
    </location>
</feature>
<evidence type="ECO:0000313" key="4">
    <source>
        <dbReference type="Proteomes" id="UP000032142"/>
    </source>
</evidence>
<dbReference type="InterPro" id="IPR044661">
    <property type="entry name" value="MED15a/b/c-like"/>
</dbReference>
<accession>A0A0B0NGS1</accession>
<dbReference type="PANTHER" id="PTHR33137">
    <property type="entry name" value="MEDIATOR OF RNA POLYMERASE II TRANSCRIPTION SUBUNIT 15A-RELATED"/>
    <property type="match status" value="1"/>
</dbReference>
<dbReference type="Pfam" id="PF21539">
    <property type="entry name" value="Med15_C"/>
    <property type="match status" value="1"/>
</dbReference>
<feature type="compositionally biased region" description="Polar residues" evidence="1">
    <location>
        <begin position="228"/>
        <end position="258"/>
    </location>
</feature>
<name>A0A0B0NGS1_GOSAR</name>
<sequence>MKETYFSELNEMHQKIAAKLLQHDSLPQQPKSEQLEKLKIFKTMLERILHFLTVSKANIVPAFKDKLSSYEKQIINFINTNRPRKPVSALQQGQLPPPHMHSMQQPQPQSNQTQSHDNQMNPQLQSINLQGSMPTMQPNNMTSLQHNTLSSLPGVSTAQQTMLNSLQPGSNLDPGQGNALGSMQQVAPGPLQQNPATGQRQTYTHQQLKPGVQFPISSPQLHPAASPQMPQHSSPQIDQQSLLPSISKTGTPLQSANSPFVVPSPSTPLAPSPMPGESEKPAPGTSSLSNVANIGHQQGTGVQAGSQSLAIGTPGISASPLLAEFTDGTHANVLTTVSSKSNITEQPLERLMKAVKSMSPTALCASVSDIGSVVSMTDRIAGSAPGNGSRAAVGEDLVAMTKCRLQARNFITQDGMSGSKKMRRHTSAMPLNVVSSVGSINDSFKQLTGSETSDLESTATSTVKRPRIEANHALLEEIREINQQLIDTVVDISDEDVDPGMVATAAEGGEGTVVKCSFNAVALSSNLKSQYMSAQMSPIQPLRLLVPTNYPNCSPVLLDKFPVEVSKEYEDLSIKAKSKFSISLRTLSQPMSLGEIARTWDVCARAIISEHAQQSGGGSFSSKYGTWENCSMAA</sequence>
<keyword evidence="4" id="KW-1185">Reference proteome</keyword>
<evidence type="ECO:0000313" key="3">
    <source>
        <dbReference type="EMBL" id="KHG11822.1"/>
    </source>
</evidence>
<reference evidence="4" key="1">
    <citation type="submission" date="2014-09" db="EMBL/GenBank/DDBJ databases">
        <authorList>
            <person name="Mudge J."/>
            <person name="Ramaraj T."/>
            <person name="Lindquist I.E."/>
            <person name="Bharti A.K."/>
            <person name="Sundararajan A."/>
            <person name="Cameron C.T."/>
            <person name="Woodward J.E."/>
            <person name="May G.D."/>
            <person name="Brubaker C."/>
            <person name="Broadhvest J."/>
            <person name="Wilkins T.A."/>
        </authorList>
    </citation>
    <scope>NUCLEOTIDE SEQUENCE</scope>
    <source>
        <strain evidence="4">cv. AKA8401</strain>
    </source>
</reference>
<feature type="compositionally biased region" description="Polar residues" evidence="1">
    <location>
        <begin position="117"/>
        <end position="151"/>
    </location>
</feature>
<organism evidence="3 4">
    <name type="scientific">Gossypium arboreum</name>
    <name type="common">Tree cotton</name>
    <name type="synonym">Gossypium nanking</name>
    <dbReference type="NCBI Taxonomy" id="29729"/>
    <lineage>
        <taxon>Eukaryota</taxon>
        <taxon>Viridiplantae</taxon>
        <taxon>Streptophyta</taxon>
        <taxon>Embryophyta</taxon>
        <taxon>Tracheophyta</taxon>
        <taxon>Spermatophyta</taxon>
        <taxon>Magnoliopsida</taxon>
        <taxon>eudicotyledons</taxon>
        <taxon>Gunneridae</taxon>
        <taxon>Pentapetalae</taxon>
        <taxon>rosids</taxon>
        <taxon>malvids</taxon>
        <taxon>Malvales</taxon>
        <taxon>Malvaceae</taxon>
        <taxon>Malvoideae</taxon>
        <taxon>Gossypium</taxon>
    </lineage>
</organism>
<feature type="compositionally biased region" description="Low complexity" evidence="1">
    <location>
        <begin position="100"/>
        <end position="116"/>
    </location>
</feature>
<dbReference type="InterPro" id="IPR048386">
    <property type="entry name" value="Med15_C"/>
</dbReference>
<dbReference type="GO" id="GO:0003713">
    <property type="term" value="F:transcription coactivator activity"/>
    <property type="evidence" value="ECO:0007669"/>
    <property type="project" value="InterPro"/>
</dbReference>
<feature type="region of interest" description="Disordered" evidence="1">
    <location>
        <begin position="85"/>
        <end position="151"/>
    </location>
</feature>
<dbReference type="PANTHER" id="PTHR33137:SF4">
    <property type="entry name" value="MEDIATOR OF RNA POLYMERASE II TRANSCRIPTION SUBUNIT 15A-RELATED"/>
    <property type="match status" value="1"/>
</dbReference>
<dbReference type="EMBL" id="KN396527">
    <property type="protein sequence ID" value="KHG11822.1"/>
    <property type="molecule type" value="Genomic_DNA"/>
</dbReference>